<dbReference type="EMBL" id="BTGU01009206">
    <property type="protein sequence ID" value="GMN21961.1"/>
    <property type="molecule type" value="Genomic_DNA"/>
</dbReference>
<keyword evidence="2" id="KW-1185">Reference proteome</keyword>
<name>A0AA87Z5I9_FICCA</name>
<evidence type="ECO:0000313" key="2">
    <source>
        <dbReference type="Proteomes" id="UP001187192"/>
    </source>
</evidence>
<dbReference type="AlphaFoldDB" id="A0AA87Z5I9"/>
<comment type="caution">
    <text evidence="1">The sequence shown here is derived from an EMBL/GenBank/DDBJ whole genome shotgun (WGS) entry which is preliminary data.</text>
</comment>
<sequence length="42" mass="4423">MASRSDGGTLETELAGMGPAHWRRSFNLVGAFKGMFMSSGSS</sequence>
<proteinExistence type="predicted"/>
<dbReference type="Gramene" id="FCD_00030094-RA">
    <property type="protein sequence ID" value="FCD_00030094-RA:cds"/>
    <property type="gene ID" value="FCD_00030094"/>
</dbReference>
<gene>
    <name evidence="1" type="ORF">TIFTF001_051169</name>
</gene>
<evidence type="ECO:0000313" key="1">
    <source>
        <dbReference type="EMBL" id="GMN21961.1"/>
    </source>
</evidence>
<protein>
    <submittedName>
        <fullName evidence="1">Uncharacterized protein</fullName>
    </submittedName>
</protein>
<dbReference type="Proteomes" id="UP001187192">
    <property type="component" value="Unassembled WGS sequence"/>
</dbReference>
<accession>A0AA87Z5I9</accession>
<reference evidence="1" key="1">
    <citation type="submission" date="2023-07" db="EMBL/GenBank/DDBJ databases">
        <title>draft genome sequence of fig (Ficus carica).</title>
        <authorList>
            <person name="Takahashi T."/>
            <person name="Nishimura K."/>
        </authorList>
    </citation>
    <scope>NUCLEOTIDE SEQUENCE</scope>
</reference>
<organism evidence="1 2">
    <name type="scientific">Ficus carica</name>
    <name type="common">Common fig</name>
    <dbReference type="NCBI Taxonomy" id="3494"/>
    <lineage>
        <taxon>Eukaryota</taxon>
        <taxon>Viridiplantae</taxon>
        <taxon>Streptophyta</taxon>
        <taxon>Embryophyta</taxon>
        <taxon>Tracheophyta</taxon>
        <taxon>Spermatophyta</taxon>
        <taxon>Magnoliopsida</taxon>
        <taxon>eudicotyledons</taxon>
        <taxon>Gunneridae</taxon>
        <taxon>Pentapetalae</taxon>
        <taxon>rosids</taxon>
        <taxon>fabids</taxon>
        <taxon>Rosales</taxon>
        <taxon>Moraceae</taxon>
        <taxon>Ficeae</taxon>
        <taxon>Ficus</taxon>
    </lineage>
</organism>